<gene>
    <name evidence="6" type="ORF">EDD54_4465</name>
</gene>
<feature type="domain" description="Sugar-binding" evidence="5">
    <location>
        <begin position="70"/>
        <end position="319"/>
    </location>
</feature>
<dbReference type="OrthoDB" id="9808171at2"/>
<keyword evidence="2" id="KW-0805">Transcription regulation</keyword>
<comment type="similarity">
    <text evidence="1">Belongs to the SorC transcriptional regulatory family.</text>
</comment>
<evidence type="ECO:0000256" key="2">
    <source>
        <dbReference type="ARBA" id="ARBA00023015"/>
    </source>
</evidence>
<organism evidence="6 7">
    <name type="scientific">Oharaeibacter diazotrophicus</name>
    <dbReference type="NCBI Taxonomy" id="1920512"/>
    <lineage>
        <taxon>Bacteria</taxon>
        <taxon>Pseudomonadati</taxon>
        <taxon>Pseudomonadota</taxon>
        <taxon>Alphaproteobacteria</taxon>
        <taxon>Hyphomicrobiales</taxon>
        <taxon>Pleomorphomonadaceae</taxon>
        <taxon>Oharaeibacter</taxon>
    </lineage>
</organism>
<sequence length="324" mass="34336">MAKLPRDGQTTLKDTKSLRLRAAWLYYRYGLTQKDIADRLGLARTTVVKLLDEALKRHEVQIGIAEGDGEMIELGVRLERALGLDEAIVVPGGSGADDTAQAVGAALGTLLSGAIGDGMSIGVGWGRTLTAALATFAPPRRENAKVVALLGGVVEVSVTNPQEFTWRLANQLGAACFLFPAPLIVDSAETRERLMTRCGLDRLERMAERLDIAVVSVGDIGSAATSLSRDLLTADELRELAEAGCVCDVMCNFLSTDGQPIDHPLRHRVMSIGLDTVARADHVVIATGGAARAEAILAAHRRLGCDTLVTDEHAAVRILGLVGG</sequence>
<dbReference type="Pfam" id="PF04198">
    <property type="entry name" value="Sugar-bind"/>
    <property type="match status" value="1"/>
</dbReference>
<evidence type="ECO:0000259" key="5">
    <source>
        <dbReference type="Pfam" id="PF04198"/>
    </source>
</evidence>
<keyword evidence="4" id="KW-0804">Transcription</keyword>
<accession>A0A4R6R5Q4</accession>
<dbReference type="Gene3D" id="3.40.50.1360">
    <property type="match status" value="1"/>
</dbReference>
<evidence type="ECO:0000256" key="4">
    <source>
        <dbReference type="ARBA" id="ARBA00023163"/>
    </source>
</evidence>
<dbReference type="InterPro" id="IPR007324">
    <property type="entry name" value="Sugar-bd_dom_put"/>
</dbReference>
<proteinExistence type="inferred from homology"/>
<dbReference type="InterPro" id="IPR036388">
    <property type="entry name" value="WH-like_DNA-bd_sf"/>
</dbReference>
<dbReference type="PANTHER" id="PTHR34294">
    <property type="entry name" value="TRANSCRIPTIONAL REGULATOR-RELATED"/>
    <property type="match status" value="1"/>
</dbReference>
<dbReference type="SUPFAM" id="SSF100950">
    <property type="entry name" value="NagB/RpiA/CoA transferase-like"/>
    <property type="match status" value="1"/>
</dbReference>
<keyword evidence="7" id="KW-1185">Reference proteome</keyword>
<keyword evidence="3 6" id="KW-0238">DNA-binding</keyword>
<evidence type="ECO:0000313" key="6">
    <source>
        <dbReference type="EMBL" id="TDP81132.1"/>
    </source>
</evidence>
<dbReference type="EMBL" id="SNXY01000013">
    <property type="protein sequence ID" value="TDP81132.1"/>
    <property type="molecule type" value="Genomic_DNA"/>
</dbReference>
<evidence type="ECO:0000313" key="7">
    <source>
        <dbReference type="Proteomes" id="UP000294547"/>
    </source>
</evidence>
<comment type="caution">
    <text evidence="6">The sequence shown here is derived from an EMBL/GenBank/DDBJ whole genome shotgun (WGS) entry which is preliminary data.</text>
</comment>
<dbReference type="GO" id="GO:0003677">
    <property type="term" value="F:DNA binding"/>
    <property type="evidence" value="ECO:0007669"/>
    <property type="project" value="UniProtKB-KW"/>
</dbReference>
<evidence type="ECO:0000256" key="1">
    <source>
        <dbReference type="ARBA" id="ARBA00010466"/>
    </source>
</evidence>
<dbReference type="AlphaFoldDB" id="A0A4R6R5Q4"/>
<reference evidence="6 7" key="1">
    <citation type="submission" date="2019-03" db="EMBL/GenBank/DDBJ databases">
        <title>Genomic Encyclopedia of Type Strains, Phase IV (KMG-IV): sequencing the most valuable type-strain genomes for metagenomic binning, comparative biology and taxonomic classification.</title>
        <authorList>
            <person name="Goeker M."/>
        </authorList>
    </citation>
    <scope>NUCLEOTIDE SEQUENCE [LARGE SCALE GENOMIC DNA]</scope>
    <source>
        <strain evidence="6 7">DSM 102969</strain>
    </source>
</reference>
<dbReference type="Proteomes" id="UP000294547">
    <property type="component" value="Unassembled WGS sequence"/>
</dbReference>
<dbReference type="PANTHER" id="PTHR34294:SF1">
    <property type="entry name" value="TRANSCRIPTIONAL REGULATOR LSRR"/>
    <property type="match status" value="1"/>
</dbReference>
<dbReference type="RefSeq" id="WP_126542051.1">
    <property type="nucleotide sequence ID" value="NZ_BSPM01000003.1"/>
</dbReference>
<dbReference type="GO" id="GO:0030246">
    <property type="term" value="F:carbohydrate binding"/>
    <property type="evidence" value="ECO:0007669"/>
    <property type="project" value="InterPro"/>
</dbReference>
<dbReference type="Gene3D" id="1.10.10.10">
    <property type="entry name" value="Winged helix-like DNA-binding domain superfamily/Winged helix DNA-binding domain"/>
    <property type="match status" value="1"/>
</dbReference>
<dbReference type="InterPro" id="IPR037171">
    <property type="entry name" value="NagB/RpiA_transferase-like"/>
</dbReference>
<dbReference type="Pfam" id="PF13384">
    <property type="entry name" value="HTH_23"/>
    <property type="match status" value="1"/>
</dbReference>
<protein>
    <submittedName>
        <fullName evidence="6">DNA-binding transcriptional regulator LsrR (DeoR family)</fullName>
    </submittedName>
</protein>
<name>A0A4R6R5Q4_9HYPH</name>
<evidence type="ECO:0000256" key="3">
    <source>
        <dbReference type="ARBA" id="ARBA00023125"/>
    </source>
</evidence>
<dbReference type="InterPro" id="IPR051054">
    <property type="entry name" value="SorC_transcr_regulators"/>
</dbReference>